<keyword evidence="10 13" id="KW-0408">Iron</keyword>
<keyword evidence="11 13" id="KW-0503">Monooxygenase</keyword>
<dbReference type="PRINTS" id="PR00463">
    <property type="entry name" value="EP450I"/>
</dbReference>
<evidence type="ECO:0000256" key="13">
    <source>
        <dbReference type="RuleBase" id="RU000461"/>
    </source>
</evidence>
<comment type="subcellular location">
    <subcellularLocation>
        <location evidence="3">Endoplasmic reticulum membrane</location>
        <topology evidence="3">Peripheral membrane protein</topology>
    </subcellularLocation>
    <subcellularLocation>
        <location evidence="2">Microsome membrane</location>
        <topology evidence="2">Peripheral membrane protein</topology>
    </subcellularLocation>
</comment>
<dbReference type="InterPro" id="IPR002401">
    <property type="entry name" value="Cyt_P450_E_grp-I"/>
</dbReference>
<evidence type="ECO:0000256" key="6">
    <source>
        <dbReference type="ARBA" id="ARBA00022723"/>
    </source>
</evidence>
<dbReference type="Pfam" id="PF00067">
    <property type="entry name" value="p450"/>
    <property type="match status" value="1"/>
</dbReference>
<dbReference type="Proteomes" id="UP001235939">
    <property type="component" value="Chromosome 21"/>
</dbReference>
<sequence>MNALRPPAGTWRKSARPGNPTILKGLSMTEIVAQGMQFFIAGYETTASTLSHCVYSLALNPECQDRLAEEIDSFYSVPDAKLDYDTVKTLPYLEAVISETLRLYPSANRIERQAAASYRLGNTGIEIPKDMILQIPVHAIHHDPDFFPYPETFDPERFLPENRDNIRPFTYIPFGSGPRNCVAERFARLEIKLCLAHVIRNFRFHRVPETQVNYSQNRKLKPIFASEET</sequence>
<dbReference type="InterPro" id="IPR050476">
    <property type="entry name" value="Insect_CytP450_Detox"/>
</dbReference>
<evidence type="ECO:0000256" key="12">
    <source>
        <dbReference type="ARBA" id="ARBA00023136"/>
    </source>
</evidence>
<dbReference type="InterPro" id="IPR017972">
    <property type="entry name" value="Cyt_P450_CS"/>
</dbReference>
<keyword evidence="12" id="KW-0472">Membrane</keyword>
<keyword evidence="8" id="KW-0492">Microsome</keyword>
<evidence type="ECO:0000256" key="8">
    <source>
        <dbReference type="ARBA" id="ARBA00022848"/>
    </source>
</evidence>
<dbReference type="PANTHER" id="PTHR24292:SF54">
    <property type="entry name" value="CYP9F3-RELATED"/>
    <property type="match status" value="1"/>
</dbReference>
<keyword evidence="6 13" id="KW-0479">Metal-binding</keyword>
<comment type="similarity">
    <text evidence="4 13">Belongs to the cytochrome P450 family.</text>
</comment>
<evidence type="ECO:0000313" key="15">
    <source>
        <dbReference type="Proteomes" id="UP001235939"/>
    </source>
</evidence>
<comment type="cofactor">
    <cofactor evidence="1">
        <name>heme</name>
        <dbReference type="ChEBI" id="CHEBI:30413"/>
    </cofactor>
</comment>
<dbReference type="Gene3D" id="1.10.630.10">
    <property type="entry name" value="Cytochrome P450"/>
    <property type="match status" value="1"/>
</dbReference>
<protein>
    <recommendedName>
        <fullName evidence="16">Cytochrome P450</fullName>
    </recommendedName>
</protein>
<evidence type="ECO:0000256" key="7">
    <source>
        <dbReference type="ARBA" id="ARBA00022824"/>
    </source>
</evidence>
<evidence type="ECO:0000256" key="4">
    <source>
        <dbReference type="ARBA" id="ARBA00010617"/>
    </source>
</evidence>
<proteinExistence type="inferred from homology"/>
<evidence type="ECO:0000256" key="11">
    <source>
        <dbReference type="ARBA" id="ARBA00023033"/>
    </source>
</evidence>
<evidence type="ECO:0000313" key="14">
    <source>
        <dbReference type="EMBL" id="UYV82557.1"/>
    </source>
</evidence>
<keyword evidence="15" id="KW-1185">Reference proteome</keyword>
<accession>A0ABY6LMZ5</accession>
<evidence type="ECO:0008006" key="16">
    <source>
        <dbReference type="Google" id="ProtNLM"/>
    </source>
</evidence>
<dbReference type="InterPro" id="IPR001128">
    <property type="entry name" value="Cyt_P450"/>
</dbReference>
<dbReference type="PROSITE" id="PS00086">
    <property type="entry name" value="CYTOCHROME_P450"/>
    <property type="match status" value="1"/>
</dbReference>
<keyword evidence="5 13" id="KW-0349">Heme</keyword>
<keyword evidence="7" id="KW-0256">Endoplasmic reticulum</keyword>
<name>A0ABY6LMZ5_9ARAC</name>
<gene>
    <name evidence="14" type="ORF">LAZ67_21002753</name>
</gene>
<evidence type="ECO:0000256" key="2">
    <source>
        <dbReference type="ARBA" id="ARBA00004174"/>
    </source>
</evidence>
<dbReference type="PRINTS" id="PR00385">
    <property type="entry name" value="P450"/>
</dbReference>
<dbReference type="InterPro" id="IPR036396">
    <property type="entry name" value="Cyt_P450_sf"/>
</dbReference>
<evidence type="ECO:0000256" key="5">
    <source>
        <dbReference type="ARBA" id="ARBA00022617"/>
    </source>
</evidence>
<evidence type="ECO:0000256" key="9">
    <source>
        <dbReference type="ARBA" id="ARBA00023002"/>
    </source>
</evidence>
<evidence type="ECO:0000256" key="1">
    <source>
        <dbReference type="ARBA" id="ARBA00001971"/>
    </source>
</evidence>
<dbReference type="SUPFAM" id="SSF48264">
    <property type="entry name" value="Cytochrome P450"/>
    <property type="match status" value="1"/>
</dbReference>
<organism evidence="14 15">
    <name type="scientific">Cordylochernes scorpioides</name>
    <dbReference type="NCBI Taxonomy" id="51811"/>
    <lineage>
        <taxon>Eukaryota</taxon>
        <taxon>Metazoa</taxon>
        <taxon>Ecdysozoa</taxon>
        <taxon>Arthropoda</taxon>
        <taxon>Chelicerata</taxon>
        <taxon>Arachnida</taxon>
        <taxon>Pseudoscorpiones</taxon>
        <taxon>Cheliferoidea</taxon>
        <taxon>Chernetidae</taxon>
        <taxon>Cordylochernes</taxon>
    </lineage>
</organism>
<keyword evidence="9 13" id="KW-0560">Oxidoreductase</keyword>
<dbReference type="EMBL" id="CP092883">
    <property type="protein sequence ID" value="UYV82557.1"/>
    <property type="molecule type" value="Genomic_DNA"/>
</dbReference>
<evidence type="ECO:0000256" key="10">
    <source>
        <dbReference type="ARBA" id="ARBA00023004"/>
    </source>
</evidence>
<reference evidence="14 15" key="1">
    <citation type="submission" date="2022-01" db="EMBL/GenBank/DDBJ databases">
        <title>A chromosomal length assembly of Cordylochernes scorpioides.</title>
        <authorList>
            <person name="Zeh D."/>
            <person name="Zeh J."/>
        </authorList>
    </citation>
    <scope>NUCLEOTIDE SEQUENCE [LARGE SCALE GENOMIC DNA]</scope>
    <source>
        <strain evidence="14">IN4F17</strain>
        <tissue evidence="14">Whole Body</tissue>
    </source>
</reference>
<evidence type="ECO:0000256" key="3">
    <source>
        <dbReference type="ARBA" id="ARBA00004406"/>
    </source>
</evidence>
<dbReference type="PANTHER" id="PTHR24292">
    <property type="entry name" value="CYTOCHROME P450"/>
    <property type="match status" value="1"/>
</dbReference>